<sequence length="329" mass="35103">MLTTTNLKLNKPDISDKYDISLFNENADIIDSSITDISNAIAGIPQHFNDVDKHFDDVDKQLVDVDTRIGVISSTKVDKTDGKALSDNNLTNALKSCYDAAYTHSLSAHARTDATNIRNSSVNGNILINGTDTCVYSHPATSGYRHIPSGGKAGQILRWSADGTAVWGPDANTVYSAASSSTAGVSKLYSSLGSATDGSVTQKTVNDAISSLKKSVSDGKALVAAAITENGKATAADAAFQTLTDNIGIISKLQYNSGYTQGKASNSTAVLTTGGYTSKVDDDSENDLYHVVFYINGKPLKDIELGPRYDGWSTRIYERLVNWSITFSI</sequence>
<dbReference type="Proteomes" id="UP000003136">
    <property type="component" value="Unassembled WGS sequence"/>
</dbReference>
<evidence type="ECO:0000313" key="1">
    <source>
        <dbReference type="EMBL" id="EEC58077.1"/>
    </source>
</evidence>
<dbReference type="EMBL" id="ABVQ01000035">
    <property type="protein sequence ID" value="EEC58077.1"/>
    <property type="molecule type" value="Genomic_DNA"/>
</dbReference>
<gene>
    <name evidence="1" type="ORF">BACPEC_01062</name>
</gene>
<proteinExistence type="predicted"/>
<dbReference type="STRING" id="483218.BACPEC_01062"/>
<comment type="caution">
    <text evidence="1">The sequence shown here is derived from an EMBL/GenBank/DDBJ whole genome shotgun (WGS) entry which is preliminary data.</text>
</comment>
<reference evidence="1 2" key="2">
    <citation type="submission" date="2008-11" db="EMBL/GenBank/DDBJ databases">
        <authorList>
            <person name="Fulton L."/>
            <person name="Clifton S."/>
            <person name="Fulton B."/>
            <person name="Xu J."/>
            <person name="Minx P."/>
            <person name="Pepin K.H."/>
            <person name="Johnson M."/>
            <person name="Bhonagiri V."/>
            <person name="Nash W.E."/>
            <person name="Mardis E.R."/>
            <person name="Wilson R.K."/>
        </authorList>
    </citation>
    <scope>NUCLEOTIDE SEQUENCE [LARGE SCALE GENOMIC DNA]</scope>
    <source>
        <strain evidence="1 2">ATCC 43243</strain>
    </source>
</reference>
<reference evidence="1 2" key="1">
    <citation type="submission" date="2008-11" db="EMBL/GenBank/DDBJ databases">
        <title>Draft genome sequence of Bacteroides pectinophilus (ATCC 43243).</title>
        <authorList>
            <person name="Sudarsanam P."/>
            <person name="Ley R."/>
            <person name="Guruge J."/>
            <person name="Turnbaugh P.J."/>
            <person name="Mahowald M."/>
            <person name="Liep D."/>
            <person name="Gordon J."/>
        </authorList>
    </citation>
    <scope>NUCLEOTIDE SEQUENCE [LARGE SCALE GENOMIC DNA]</scope>
    <source>
        <strain evidence="1 2">ATCC 43243</strain>
    </source>
</reference>
<keyword evidence="2" id="KW-1185">Reference proteome</keyword>
<evidence type="ECO:0000313" key="2">
    <source>
        <dbReference type="Proteomes" id="UP000003136"/>
    </source>
</evidence>
<accession>B7AQV5</accession>
<dbReference type="AlphaFoldDB" id="B7AQV5"/>
<name>B7AQV5_9FIRM</name>
<protein>
    <submittedName>
        <fullName evidence="1">Uncharacterized protein</fullName>
    </submittedName>
</protein>
<dbReference type="HOGENOM" id="CLU_843736_0_0_9"/>
<organism evidence="1 2">
    <name type="scientific">[Bacteroides] pectinophilus ATCC 43243</name>
    <dbReference type="NCBI Taxonomy" id="483218"/>
    <lineage>
        <taxon>Bacteria</taxon>
        <taxon>Bacillati</taxon>
        <taxon>Bacillota</taxon>
        <taxon>Clostridia</taxon>
        <taxon>Eubacteriales</taxon>
    </lineage>
</organism>